<dbReference type="OrthoDB" id="6738657at2759"/>
<name>A0A8K0D721_IGNLU</name>
<dbReference type="Proteomes" id="UP000801492">
    <property type="component" value="Unassembled WGS sequence"/>
</dbReference>
<proteinExistence type="predicted"/>
<dbReference type="PANTHER" id="PTHR22255">
    <property type="entry name" value="LP06548P"/>
    <property type="match status" value="1"/>
</dbReference>
<protein>
    <recommendedName>
        <fullName evidence="2">DUF7042 domain-containing protein</fullName>
    </recommendedName>
</protein>
<comment type="caution">
    <text evidence="3">The sequence shown here is derived from an EMBL/GenBank/DDBJ whole genome shotgun (WGS) entry which is preliminary data.</text>
</comment>
<sequence>MKCIAYWKENETSYLITFDELDAFSKYRCWIYQRADLNRVVMSQALGSFCDLKQDAYSSNYTEGVAVHLELQEYEREGDQCPLHFDDDSNQESEYSSSSSSVYSETTSTLSTSSSTSYSAAK</sequence>
<dbReference type="EMBL" id="VTPC01003439">
    <property type="protein sequence ID" value="KAF2898511.1"/>
    <property type="molecule type" value="Genomic_DNA"/>
</dbReference>
<feature type="compositionally biased region" description="Low complexity" evidence="1">
    <location>
        <begin position="92"/>
        <end position="122"/>
    </location>
</feature>
<reference evidence="3" key="1">
    <citation type="submission" date="2019-08" db="EMBL/GenBank/DDBJ databases">
        <title>The genome of the North American firefly Photinus pyralis.</title>
        <authorList>
            <consortium name="Photinus pyralis genome working group"/>
            <person name="Fallon T.R."/>
            <person name="Sander Lower S.E."/>
            <person name="Weng J.-K."/>
        </authorList>
    </citation>
    <scope>NUCLEOTIDE SEQUENCE</scope>
    <source>
        <strain evidence="3">TRF0915ILg1</strain>
        <tissue evidence="3">Whole body</tissue>
    </source>
</reference>
<dbReference type="PANTHER" id="PTHR22255:SF1">
    <property type="entry name" value="LD32918P"/>
    <property type="match status" value="1"/>
</dbReference>
<evidence type="ECO:0000313" key="4">
    <source>
        <dbReference type="Proteomes" id="UP000801492"/>
    </source>
</evidence>
<feature type="domain" description="DUF7042" evidence="2">
    <location>
        <begin position="1"/>
        <end position="59"/>
    </location>
</feature>
<evidence type="ECO:0000256" key="1">
    <source>
        <dbReference type="SAM" id="MobiDB-lite"/>
    </source>
</evidence>
<dbReference type="InterPro" id="IPR055470">
    <property type="entry name" value="DUF7042"/>
</dbReference>
<dbReference type="GO" id="GO:0042060">
    <property type="term" value="P:wound healing"/>
    <property type="evidence" value="ECO:0007669"/>
    <property type="project" value="TreeGrafter"/>
</dbReference>
<organism evidence="3 4">
    <name type="scientific">Ignelater luminosus</name>
    <name type="common">Cucubano</name>
    <name type="synonym">Pyrophorus luminosus</name>
    <dbReference type="NCBI Taxonomy" id="2038154"/>
    <lineage>
        <taxon>Eukaryota</taxon>
        <taxon>Metazoa</taxon>
        <taxon>Ecdysozoa</taxon>
        <taxon>Arthropoda</taxon>
        <taxon>Hexapoda</taxon>
        <taxon>Insecta</taxon>
        <taxon>Pterygota</taxon>
        <taxon>Neoptera</taxon>
        <taxon>Endopterygota</taxon>
        <taxon>Coleoptera</taxon>
        <taxon>Polyphaga</taxon>
        <taxon>Elateriformia</taxon>
        <taxon>Elateroidea</taxon>
        <taxon>Elateridae</taxon>
        <taxon>Agrypninae</taxon>
        <taxon>Pyrophorini</taxon>
        <taxon>Ignelater</taxon>
    </lineage>
</organism>
<keyword evidence="4" id="KW-1185">Reference proteome</keyword>
<dbReference type="AlphaFoldDB" id="A0A8K0D721"/>
<accession>A0A8K0D721</accession>
<evidence type="ECO:0000259" key="2">
    <source>
        <dbReference type="Pfam" id="PF23069"/>
    </source>
</evidence>
<evidence type="ECO:0000313" key="3">
    <source>
        <dbReference type="EMBL" id="KAF2898511.1"/>
    </source>
</evidence>
<dbReference type="Pfam" id="PF23069">
    <property type="entry name" value="DUF7042"/>
    <property type="match status" value="1"/>
</dbReference>
<feature type="region of interest" description="Disordered" evidence="1">
    <location>
        <begin position="80"/>
        <end position="122"/>
    </location>
</feature>
<gene>
    <name evidence="3" type="ORF">ILUMI_07663</name>
</gene>